<dbReference type="GO" id="GO:0042597">
    <property type="term" value="C:periplasmic space"/>
    <property type="evidence" value="ECO:0007669"/>
    <property type="project" value="UniProtKB-SubCell"/>
</dbReference>
<evidence type="ECO:0000256" key="4">
    <source>
        <dbReference type="SAM" id="SignalP"/>
    </source>
</evidence>
<dbReference type="InterPro" id="IPR015168">
    <property type="entry name" value="SsuA/THI5"/>
</dbReference>
<feature type="signal peptide" evidence="4">
    <location>
        <begin position="1"/>
        <end position="28"/>
    </location>
</feature>
<accession>A0A932GRB0</accession>
<dbReference type="PANTHER" id="PTHR30024">
    <property type="entry name" value="ALIPHATIC SULFONATES-BINDING PROTEIN-RELATED"/>
    <property type="match status" value="1"/>
</dbReference>
<sequence length="338" mass="36224">MNRHFSRQSILVVLILCTIVFGSLQAQGAESARQVTLAVNPGLASVAYLWLAKDAGLFDKYGLNVRFNWGYGQNLPATLIAGEVPVATGADAQALNAQAAGQDIVIASSAVSLLAQELTARGDVKSPQQIKGKRFGAYLPGSPVHVSTLIALKYMGLDPKRDQISIISIGPPSDRLQALLAGSVDVTILDSGSTKAFAGQGLHVLLDLVDLKIPYNQASLLTTKTLLRNQRALLEAIFKGSLEGIAYVLRPENRSKALALMNKQMRLGDPEKAAPFYEALLRSYARKPYASVEGVRSVQAALKEVNPKVAGVDPAQVIDDSLLREIDASGFIDSLYKK</sequence>
<evidence type="ECO:0000256" key="3">
    <source>
        <dbReference type="ARBA" id="ARBA00022729"/>
    </source>
</evidence>
<gene>
    <name evidence="6" type="ORF">HYY65_12965</name>
</gene>
<dbReference type="Pfam" id="PF09084">
    <property type="entry name" value="NMT1"/>
    <property type="match status" value="1"/>
</dbReference>
<dbReference type="PANTHER" id="PTHR30024:SF47">
    <property type="entry name" value="TAURINE-BINDING PERIPLASMIC PROTEIN"/>
    <property type="match status" value="1"/>
</dbReference>
<dbReference type="AlphaFoldDB" id="A0A932GRB0"/>
<organism evidence="6 7">
    <name type="scientific">Tectimicrobiota bacterium</name>
    <dbReference type="NCBI Taxonomy" id="2528274"/>
    <lineage>
        <taxon>Bacteria</taxon>
        <taxon>Pseudomonadati</taxon>
        <taxon>Nitrospinota/Tectimicrobiota group</taxon>
        <taxon>Candidatus Tectimicrobiota</taxon>
    </lineage>
</organism>
<evidence type="ECO:0000313" key="7">
    <source>
        <dbReference type="Proteomes" id="UP000741360"/>
    </source>
</evidence>
<dbReference type="Gene3D" id="3.40.190.10">
    <property type="entry name" value="Periplasmic binding protein-like II"/>
    <property type="match status" value="2"/>
</dbReference>
<dbReference type="SUPFAM" id="SSF53850">
    <property type="entry name" value="Periplasmic binding protein-like II"/>
    <property type="match status" value="1"/>
</dbReference>
<dbReference type="GO" id="GO:0042918">
    <property type="term" value="P:alkanesulfonate transmembrane transport"/>
    <property type="evidence" value="ECO:0007669"/>
    <property type="project" value="TreeGrafter"/>
</dbReference>
<reference evidence="6" key="1">
    <citation type="submission" date="2020-07" db="EMBL/GenBank/DDBJ databases">
        <title>Huge and variable diversity of episymbiotic CPR bacteria and DPANN archaea in groundwater ecosystems.</title>
        <authorList>
            <person name="He C.Y."/>
            <person name="Keren R."/>
            <person name="Whittaker M."/>
            <person name="Farag I.F."/>
            <person name="Doudna J."/>
            <person name="Cate J.H.D."/>
            <person name="Banfield J.F."/>
        </authorList>
    </citation>
    <scope>NUCLEOTIDE SEQUENCE</scope>
    <source>
        <strain evidence="6">NC_groundwater_717_Ag_S-0.2um_59_8</strain>
    </source>
</reference>
<feature type="domain" description="SsuA/THI5-like" evidence="5">
    <location>
        <begin position="47"/>
        <end position="251"/>
    </location>
</feature>
<evidence type="ECO:0000259" key="5">
    <source>
        <dbReference type="Pfam" id="PF09084"/>
    </source>
</evidence>
<comment type="caution">
    <text evidence="6">The sequence shown here is derived from an EMBL/GenBank/DDBJ whole genome shotgun (WGS) entry which is preliminary data.</text>
</comment>
<evidence type="ECO:0000313" key="6">
    <source>
        <dbReference type="EMBL" id="MBI3015936.1"/>
    </source>
</evidence>
<dbReference type="EMBL" id="JACPSX010000247">
    <property type="protein sequence ID" value="MBI3015936.1"/>
    <property type="molecule type" value="Genomic_DNA"/>
</dbReference>
<comment type="subcellular location">
    <subcellularLocation>
        <location evidence="1">Periplasm</location>
    </subcellularLocation>
</comment>
<evidence type="ECO:0000256" key="1">
    <source>
        <dbReference type="ARBA" id="ARBA00004418"/>
    </source>
</evidence>
<feature type="chain" id="PRO_5037967120" evidence="4">
    <location>
        <begin position="29"/>
        <end position="338"/>
    </location>
</feature>
<comment type="similarity">
    <text evidence="2">Belongs to the bacterial solute-binding protein SsuA/TauA family.</text>
</comment>
<name>A0A932GRB0_UNCTE</name>
<proteinExistence type="inferred from homology"/>
<protein>
    <submittedName>
        <fullName evidence="6">ABC transporter substrate-binding protein</fullName>
    </submittedName>
</protein>
<keyword evidence="3 4" id="KW-0732">Signal</keyword>
<evidence type="ECO:0000256" key="2">
    <source>
        <dbReference type="ARBA" id="ARBA00010742"/>
    </source>
</evidence>
<dbReference type="Proteomes" id="UP000741360">
    <property type="component" value="Unassembled WGS sequence"/>
</dbReference>